<organism evidence="1 2">
    <name type="scientific">Lachnoanaerobaculum saburreum DSM 3986</name>
    <dbReference type="NCBI Taxonomy" id="887325"/>
    <lineage>
        <taxon>Bacteria</taxon>
        <taxon>Bacillati</taxon>
        <taxon>Bacillota</taxon>
        <taxon>Clostridia</taxon>
        <taxon>Lachnospirales</taxon>
        <taxon>Lachnospiraceae</taxon>
        <taxon>Lachnoanaerobaculum</taxon>
    </lineage>
</organism>
<dbReference type="EMBL" id="AEPW01000044">
    <property type="protein sequence ID" value="EFU77090.1"/>
    <property type="molecule type" value="Genomic_DNA"/>
</dbReference>
<dbReference type="Proteomes" id="UP000003434">
    <property type="component" value="Unassembled WGS sequence"/>
</dbReference>
<proteinExistence type="predicted"/>
<comment type="caution">
    <text evidence="1">The sequence shown here is derived from an EMBL/GenBank/DDBJ whole genome shotgun (WGS) entry which is preliminary data.</text>
</comment>
<accession>E6LM45</accession>
<evidence type="ECO:0000313" key="1">
    <source>
        <dbReference type="EMBL" id="EFU77090.1"/>
    </source>
</evidence>
<dbReference type="HOGENOM" id="CLU_3100271_0_0_9"/>
<sequence length="51" mass="6146">MYMQQQTETLLVPKERLQESVENLLKQKHQGNVDNFAWSMFEIMLPQSHRL</sequence>
<evidence type="ECO:0000313" key="2">
    <source>
        <dbReference type="Proteomes" id="UP000003434"/>
    </source>
</evidence>
<protein>
    <submittedName>
        <fullName evidence="1">Uncharacterized protein</fullName>
    </submittedName>
</protein>
<dbReference type="AlphaFoldDB" id="E6LM45"/>
<name>E6LM45_9FIRM</name>
<reference evidence="1 2" key="1">
    <citation type="submission" date="2010-12" db="EMBL/GenBank/DDBJ databases">
        <authorList>
            <person name="Muzny D."/>
            <person name="Qin X."/>
            <person name="Deng J."/>
            <person name="Jiang H."/>
            <person name="Liu Y."/>
            <person name="Qu J."/>
            <person name="Song X.-Z."/>
            <person name="Zhang L."/>
            <person name="Thornton R."/>
            <person name="Coyle M."/>
            <person name="Francisco L."/>
            <person name="Jackson L."/>
            <person name="Javaid M."/>
            <person name="Korchina V."/>
            <person name="Kovar C."/>
            <person name="Mata R."/>
            <person name="Mathew T."/>
            <person name="Ngo R."/>
            <person name="Nguyen L."/>
            <person name="Nguyen N."/>
            <person name="Okwuonu G."/>
            <person name="Ongeri F."/>
            <person name="Pham C."/>
            <person name="Simmons D."/>
            <person name="Wilczek-Boney K."/>
            <person name="Hale W."/>
            <person name="Jakkamsetti A."/>
            <person name="Pham P."/>
            <person name="Ruth R."/>
            <person name="San Lucas F."/>
            <person name="Warren J."/>
            <person name="Zhang J."/>
            <person name="Zhao Z."/>
            <person name="Zhou C."/>
            <person name="Zhu D."/>
            <person name="Lee S."/>
            <person name="Bess C."/>
            <person name="Blankenburg K."/>
            <person name="Forbes L."/>
            <person name="Fu Q."/>
            <person name="Gubbala S."/>
            <person name="Hirani K."/>
            <person name="Jayaseelan J.C."/>
            <person name="Lara F."/>
            <person name="Munidasa M."/>
            <person name="Palculict T."/>
            <person name="Patil S."/>
            <person name="Pu L.-L."/>
            <person name="Saada N."/>
            <person name="Tang L."/>
            <person name="Weissenberger G."/>
            <person name="Zhu Y."/>
            <person name="Hemphill L."/>
            <person name="Shang Y."/>
            <person name="Youmans B."/>
            <person name="Ayvaz T."/>
            <person name="Ross M."/>
            <person name="Santibanez J."/>
            <person name="Aqrawi P."/>
            <person name="Gross S."/>
            <person name="Joshi V."/>
            <person name="Fowler G."/>
            <person name="Nazareth L."/>
            <person name="Reid J."/>
            <person name="Worley K."/>
            <person name="Petrosino J."/>
            <person name="Highlander S."/>
            <person name="Gibbs R."/>
        </authorList>
    </citation>
    <scope>NUCLEOTIDE SEQUENCE [LARGE SCALE GENOMIC DNA]</scope>
    <source>
        <strain evidence="1 2">DSM 3986</strain>
    </source>
</reference>
<gene>
    <name evidence="1" type="ORF">HMPREF0381_1030</name>
</gene>